<dbReference type="PANTHER" id="PTHR35842:SF1">
    <property type="entry name" value="SI:CH211-67E16.11"/>
    <property type="match status" value="1"/>
</dbReference>
<dbReference type="Proteomes" id="UP001519460">
    <property type="component" value="Unassembled WGS sequence"/>
</dbReference>
<evidence type="ECO:0000256" key="1">
    <source>
        <dbReference type="SAM" id="SignalP"/>
    </source>
</evidence>
<dbReference type="PANTHER" id="PTHR35842">
    <property type="entry name" value="SI:CH211-67E16.11"/>
    <property type="match status" value="1"/>
</dbReference>
<protein>
    <submittedName>
        <fullName evidence="2">Uncharacterized protein</fullName>
    </submittedName>
</protein>
<dbReference type="AlphaFoldDB" id="A0ABD0LIK0"/>
<gene>
    <name evidence="2" type="ORF">BaRGS_00009342</name>
</gene>
<accession>A0ABD0LIK0</accession>
<comment type="caution">
    <text evidence="2">The sequence shown here is derived from an EMBL/GenBank/DDBJ whole genome shotgun (WGS) entry which is preliminary data.</text>
</comment>
<dbReference type="EMBL" id="JACVVK020000044">
    <property type="protein sequence ID" value="KAK7499367.1"/>
    <property type="molecule type" value="Genomic_DNA"/>
</dbReference>
<organism evidence="2 3">
    <name type="scientific">Batillaria attramentaria</name>
    <dbReference type="NCBI Taxonomy" id="370345"/>
    <lineage>
        <taxon>Eukaryota</taxon>
        <taxon>Metazoa</taxon>
        <taxon>Spiralia</taxon>
        <taxon>Lophotrochozoa</taxon>
        <taxon>Mollusca</taxon>
        <taxon>Gastropoda</taxon>
        <taxon>Caenogastropoda</taxon>
        <taxon>Sorbeoconcha</taxon>
        <taxon>Cerithioidea</taxon>
        <taxon>Batillariidae</taxon>
        <taxon>Batillaria</taxon>
    </lineage>
</organism>
<feature type="non-terminal residue" evidence="2">
    <location>
        <position position="531"/>
    </location>
</feature>
<evidence type="ECO:0000313" key="3">
    <source>
        <dbReference type="Proteomes" id="UP001519460"/>
    </source>
</evidence>
<evidence type="ECO:0000313" key="2">
    <source>
        <dbReference type="EMBL" id="KAK7499367.1"/>
    </source>
</evidence>
<feature type="chain" id="PRO_5044767758" evidence="1">
    <location>
        <begin position="28"/>
        <end position="531"/>
    </location>
</feature>
<keyword evidence="3" id="KW-1185">Reference proteome</keyword>
<reference evidence="2 3" key="1">
    <citation type="journal article" date="2023" name="Sci. Data">
        <title>Genome assembly of the Korean intertidal mud-creeper Batillaria attramentaria.</title>
        <authorList>
            <person name="Patra A.K."/>
            <person name="Ho P.T."/>
            <person name="Jun S."/>
            <person name="Lee S.J."/>
            <person name="Kim Y."/>
            <person name="Won Y.J."/>
        </authorList>
    </citation>
    <scope>NUCLEOTIDE SEQUENCE [LARGE SCALE GENOMIC DNA]</scope>
    <source>
        <strain evidence="2">Wonlab-2016</strain>
    </source>
</reference>
<keyword evidence="1" id="KW-0732">Signal</keyword>
<name>A0ABD0LIK0_9CAEN</name>
<proteinExistence type="predicted"/>
<feature type="signal peptide" evidence="1">
    <location>
        <begin position="1"/>
        <end position="27"/>
    </location>
</feature>
<sequence>MWCRRKDMSSMVRTLQVLLLHVHFITCALPPAVRDADNHDSHTGNGGGRDDSKNPFQRHIKHKAYWGGPNTNQHMSNDLNSREHRWATAAFDFVHNLDCDDVFFTTSRECRELVSLPKSAMNVYMADPSPYGKFRTVIPDEPLTGTGLHEAVVVVDPYPAANFGHLVVIFFVDSDVSRSHCQKMGGVYLATCMHRRHHPSGVKNISELAGFARCPEFRPANDTDGLICNHLRENTRRCSTTHETIRTSCRMFEICDQAVLLSGGWNRYSSGERHWRNIELMYAMLRDNGFKRRNVKVFFANGAKSLNVFLFGDPRQSPSPQRRGERRVAGSSEFCIGGYDVSFRGCLGGRLTIGQSPPPVIDVFTDLEDLFLHSCNFKSIPNVTCIVIDGDPPQKVYPAALKLALRNHIAKLCMAPHCVDSLFLYLNSPARSDGSSLLWDVNGDGLADDHERYTVRELKEDLSHCAAKQVTVVVDQSFSGEVVQELRQSPAHANVLVFASGKSGEYSFGDEYTRFWAARNHTRACSTDIHS</sequence>